<dbReference type="InterPro" id="IPR004114">
    <property type="entry name" value="THUMP_dom"/>
</dbReference>
<dbReference type="InterPro" id="IPR029063">
    <property type="entry name" value="SAM-dependent_MTases_sf"/>
</dbReference>
<feature type="compositionally biased region" description="Low complexity" evidence="4">
    <location>
        <begin position="354"/>
        <end position="363"/>
    </location>
</feature>
<dbReference type="CDD" id="cd11715">
    <property type="entry name" value="THUMP_AdoMetMT"/>
    <property type="match status" value="1"/>
</dbReference>
<dbReference type="Proteomes" id="UP000017184">
    <property type="component" value="Chromosome"/>
</dbReference>
<accession>U5N4L3</accession>
<dbReference type="GO" id="GO:0008990">
    <property type="term" value="F:rRNA (guanine-N2-)-methyltransferase activity"/>
    <property type="evidence" value="ECO:0007669"/>
    <property type="project" value="TreeGrafter"/>
</dbReference>
<dbReference type="Gene3D" id="3.40.50.150">
    <property type="entry name" value="Vaccinia Virus protein VP39"/>
    <property type="match status" value="1"/>
</dbReference>
<dbReference type="PROSITE" id="PS51165">
    <property type="entry name" value="THUMP"/>
    <property type="match status" value="1"/>
</dbReference>
<feature type="domain" description="THUMP" evidence="5">
    <location>
        <begin position="47"/>
        <end position="159"/>
    </location>
</feature>
<dbReference type="GO" id="GO:0070043">
    <property type="term" value="F:rRNA (guanine-N7-)-methyltransferase activity"/>
    <property type="evidence" value="ECO:0007669"/>
    <property type="project" value="TreeGrafter"/>
</dbReference>
<protein>
    <submittedName>
        <fullName evidence="6">N6-adenine-specific DNA methyltransferase-like protein</fullName>
    </submittedName>
</protein>
<evidence type="ECO:0000313" key="6">
    <source>
        <dbReference type="EMBL" id="AGX86411.1"/>
    </source>
</evidence>
<dbReference type="AlphaFoldDB" id="U5N4L3"/>
<evidence type="ECO:0000256" key="1">
    <source>
        <dbReference type="ARBA" id="ARBA00022603"/>
    </source>
</evidence>
<proteinExistence type="predicted"/>
<dbReference type="GO" id="GO:0003723">
    <property type="term" value="F:RNA binding"/>
    <property type="evidence" value="ECO:0007669"/>
    <property type="project" value="UniProtKB-UniRule"/>
</dbReference>
<dbReference type="Gene3D" id="3.30.2130.30">
    <property type="match status" value="1"/>
</dbReference>
<dbReference type="Pfam" id="PF22020">
    <property type="entry name" value="RlmL_1st"/>
    <property type="match status" value="1"/>
</dbReference>
<dbReference type="InterPro" id="IPR000241">
    <property type="entry name" value="RlmKL-like_Mtase"/>
</dbReference>
<dbReference type="STRING" id="946483.Cenrod_0287"/>
<evidence type="ECO:0000259" key="5">
    <source>
        <dbReference type="PROSITE" id="PS51165"/>
    </source>
</evidence>
<reference evidence="6" key="1">
    <citation type="journal article" date="2013" name="Genome Biol.">
        <title>Genomic analysis reveals key aspects of prokaryotic symbiosis in the phototrophic consortium "Chlorochromatium aggregatum".</title>
        <authorList>
            <person name="Liu Z."/>
            <person name="Muller J."/>
            <person name="Li T."/>
            <person name="Alvey R.M."/>
            <person name="Vogl K."/>
            <person name="Frigaard N.U."/>
            <person name="Rockwell N.C."/>
            <person name="Boyd E.S."/>
            <person name="Tomsho L.P."/>
            <person name="Schuster S.C."/>
            <person name="Henke P."/>
            <person name="Rohde M."/>
            <person name="Overmann J."/>
            <person name="Bryant D.A."/>
        </authorList>
    </citation>
    <scope>NUCLEOTIDE SEQUENCE [LARGE SCALE GENOMIC DNA]</scope>
    <source>
        <strain evidence="6">CR</strain>
    </source>
</reference>
<dbReference type="RefSeq" id="WP_022771232.1">
    <property type="nucleotide sequence ID" value="NC_022576.1"/>
</dbReference>
<dbReference type="HOGENOM" id="CLU_032119_3_0_4"/>
<dbReference type="InterPro" id="IPR054170">
    <property type="entry name" value="RlmL_1st"/>
</dbReference>
<organism evidence="6 7">
    <name type="scientific">Candidatus Symbiobacter mobilis CR</name>
    <dbReference type="NCBI Taxonomy" id="946483"/>
    <lineage>
        <taxon>Bacteria</taxon>
        <taxon>Pseudomonadati</taxon>
        <taxon>Pseudomonadota</taxon>
        <taxon>Betaproteobacteria</taxon>
        <taxon>Burkholderiales</taxon>
        <taxon>Comamonadaceae</taxon>
    </lineage>
</organism>
<dbReference type="Pfam" id="PF02926">
    <property type="entry name" value="THUMP"/>
    <property type="match status" value="1"/>
</dbReference>
<dbReference type="Pfam" id="PF01170">
    <property type="entry name" value="UPF0020"/>
    <property type="match status" value="1"/>
</dbReference>
<evidence type="ECO:0000313" key="7">
    <source>
        <dbReference type="Proteomes" id="UP000017184"/>
    </source>
</evidence>
<dbReference type="SUPFAM" id="SSF53335">
    <property type="entry name" value="S-adenosyl-L-methionine-dependent methyltransferases"/>
    <property type="match status" value="1"/>
</dbReference>
<keyword evidence="7" id="KW-1185">Reference proteome</keyword>
<keyword evidence="3" id="KW-0694">RNA-binding</keyword>
<dbReference type="PANTHER" id="PTHR47313:SF1">
    <property type="entry name" value="RIBOSOMAL RNA LARGE SUBUNIT METHYLTRANSFERASE K_L"/>
    <property type="match status" value="1"/>
</dbReference>
<dbReference type="PANTHER" id="PTHR47313">
    <property type="entry name" value="RIBOSOMAL RNA LARGE SUBUNIT METHYLTRANSFERASE K/L"/>
    <property type="match status" value="1"/>
</dbReference>
<sequence length="455" mass="50283">MELHLFLPCPVGVEGLLAQEVARCIGRELPAEAAIRAGVSLRGSMRDVLRINLHSRLAQRVLIQLSRTPYRREQDIYEAAAAIAWEDWFTPAERFRVDITAQHCPLRSLHFAALRVKDAVCDRFRDKAGGVRPDVDPHQPDVRIAVHLDADTCFLYVDTSGEPLFKRGWRVEVGDAPLKETLAAAMVLATGWSATDARPLYDPCCGSGTIAIEAAQLACNIAPGLARRFAFERLRPVDVAAWQRLREEAMDARTLPRPGDEPRVYGSDVSHRMIDFAQRNARRAGVADALSLRGGDALERMPPMGAQAGVLLMNPPYGVRMGVGGQAGAQAGMQQRGGHRKPERQQDRHRDGRQQQQAQQQERWAPSAEDPPTLAAHEFFDRLATHWKKHYTGWSAWVLTSDKALHTMLRLRPSARIPLYNGAIECRLLRFDLHAGAAGGAIAATGAGYPKDSSL</sequence>
<dbReference type="OrthoDB" id="9809404at2"/>
<feature type="compositionally biased region" description="Basic and acidic residues" evidence="4">
    <location>
        <begin position="343"/>
        <end position="353"/>
    </location>
</feature>
<feature type="region of interest" description="Disordered" evidence="4">
    <location>
        <begin position="323"/>
        <end position="371"/>
    </location>
</feature>
<name>U5N4L3_9BURK</name>
<dbReference type="EMBL" id="CP004885">
    <property type="protein sequence ID" value="AGX86411.1"/>
    <property type="molecule type" value="Genomic_DNA"/>
</dbReference>
<keyword evidence="1 6" id="KW-0489">Methyltransferase</keyword>
<keyword evidence="2 6" id="KW-0808">Transferase</keyword>
<evidence type="ECO:0000256" key="4">
    <source>
        <dbReference type="SAM" id="MobiDB-lite"/>
    </source>
</evidence>
<dbReference type="SMART" id="SM00981">
    <property type="entry name" value="THUMP"/>
    <property type="match status" value="1"/>
</dbReference>
<evidence type="ECO:0000256" key="3">
    <source>
        <dbReference type="PROSITE-ProRule" id="PRU00529"/>
    </source>
</evidence>
<dbReference type="eggNOG" id="COG0116">
    <property type="taxonomic scope" value="Bacteria"/>
</dbReference>
<dbReference type="KEGG" id="cbx:Cenrod_0287"/>
<evidence type="ECO:0000256" key="2">
    <source>
        <dbReference type="ARBA" id="ARBA00022679"/>
    </source>
</evidence>
<dbReference type="PATRIC" id="fig|946483.4.peg.285"/>
<gene>
    <name evidence="6" type="ORF">Cenrod_0287</name>
</gene>